<dbReference type="EMBL" id="CABFNS010000817">
    <property type="protein sequence ID" value="VUC30297.1"/>
    <property type="molecule type" value="Genomic_DNA"/>
</dbReference>
<keyword evidence="1" id="KW-0175">Coiled coil</keyword>
<feature type="coiled-coil region" evidence="1">
    <location>
        <begin position="78"/>
        <end position="112"/>
    </location>
</feature>
<comment type="caution">
    <text evidence="3">The sequence shown here is derived from an EMBL/GenBank/DDBJ whole genome shotgun (WGS) entry which is preliminary data.</text>
</comment>
<evidence type="ECO:0000256" key="2">
    <source>
        <dbReference type="SAM" id="MobiDB-lite"/>
    </source>
</evidence>
<protein>
    <submittedName>
        <fullName evidence="3">Uncharacterized protein</fullName>
    </submittedName>
</protein>
<reference evidence="3 4" key="1">
    <citation type="submission" date="2019-06" db="EMBL/GenBank/DDBJ databases">
        <authorList>
            <person name="Broberg M."/>
        </authorList>
    </citation>
    <scope>NUCLEOTIDE SEQUENCE [LARGE SCALE GENOMIC DNA]</scope>
</reference>
<organism evidence="3 4">
    <name type="scientific">Bionectria ochroleuca</name>
    <name type="common">Gliocladium roseum</name>
    <dbReference type="NCBI Taxonomy" id="29856"/>
    <lineage>
        <taxon>Eukaryota</taxon>
        <taxon>Fungi</taxon>
        <taxon>Dikarya</taxon>
        <taxon>Ascomycota</taxon>
        <taxon>Pezizomycotina</taxon>
        <taxon>Sordariomycetes</taxon>
        <taxon>Hypocreomycetidae</taxon>
        <taxon>Hypocreales</taxon>
        <taxon>Bionectriaceae</taxon>
        <taxon>Clonostachys</taxon>
    </lineage>
</organism>
<accession>A0ABY6UGG1</accession>
<keyword evidence="4" id="KW-1185">Reference proteome</keyword>
<feature type="region of interest" description="Disordered" evidence="2">
    <location>
        <begin position="41"/>
        <end position="67"/>
    </location>
</feature>
<gene>
    <name evidence="3" type="ORF">CLO192961_LOCUS282404</name>
</gene>
<evidence type="ECO:0000256" key="1">
    <source>
        <dbReference type="SAM" id="Coils"/>
    </source>
</evidence>
<dbReference type="Proteomes" id="UP000766486">
    <property type="component" value="Unassembled WGS sequence"/>
</dbReference>
<sequence>MTRGEADQYHLLGSEYQEAVSPWKEAFNRMQEIHDWEPEMNHRESSFDGMASEWSEPQDSEDESWESGVDEDFFGVEKENARECQRLARELLREAQEKLEMIAEELRTHKKAMN</sequence>
<proteinExistence type="predicted"/>
<feature type="compositionally biased region" description="Acidic residues" evidence="2">
    <location>
        <begin position="56"/>
        <end position="67"/>
    </location>
</feature>
<evidence type="ECO:0000313" key="3">
    <source>
        <dbReference type="EMBL" id="VUC30297.1"/>
    </source>
</evidence>
<evidence type="ECO:0000313" key="4">
    <source>
        <dbReference type="Proteomes" id="UP000766486"/>
    </source>
</evidence>
<name>A0ABY6UGG1_BIOOC</name>